<reference evidence="1" key="1">
    <citation type="journal article" date="2020" name="Nature">
        <title>Giant virus diversity and host interactions through global metagenomics.</title>
        <authorList>
            <person name="Schulz F."/>
            <person name="Roux S."/>
            <person name="Paez-Espino D."/>
            <person name="Jungbluth S."/>
            <person name="Walsh D.A."/>
            <person name="Denef V.J."/>
            <person name="McMahon K.D."/>
            <person name="Konstantinidis K.T."/>
            <person name="Eloe-Fadrosh E.A."/>
            <person name="Kyrpides N.C."/>
            <person name="Woyke T."/>
        </authorList>
    </citation>
    <scope>NUCLEOTIDE SEQUENCE</scope>
    <source>
        <strain evidence="1">GVMAG-S-1101165-79</strain>
    </source>
</reference>
<proteinExistence type="predicted"/>
<evidence type="ECO:0000313" key="1">
    <source>
        <dbReference type="EMBL" id="QHS82239.1"/>
    </source>
</evidence>
<sequence length="123" mass="12917">MSGFFLVNQAPFQFVWCSTGLGQFQTGIGASIRYNLAPTNNVVGGVYASVSGNSPNIYTNQRGALTYSFIGTGDHSVNKTTAPPYTDNVTALSAGTTNYTLKITEGGTGQSCIYNNSIAWAGI</sequence>
<accession>A0A6C0AQT2</accession>
<dbReference type="AlphaFoldDB" id="A0A6C0AQT2"/>
<name>A0A6C0AQT2_9ZZZZ</name>
<dbReference type="EMBL" id="MN740764">
    <property type="protein sequence ID" value="QHS82239.1"/>
    <property type="molecule type" value="Genomic_DNA"/>
</dbReference>
<organism evidence="1">
    <name type="scientific">viral metagenome</name>
    <dbReference type="NCBI Taxonomy" id="1070528"/>
    <lineage>
        <taxon>unclassified sequences</taxon>
        <taxon>metagenomes</taxon>
        <taxon>organismal metagenomes</taxon>
    </lineage>
</organism>
<protein>
    <submittedName>
        <fullName evidence="1">Uncharacterized protein</fullName>
    </submittedName>
</protein>